<feature type="region of interest" description="Disordered" evidence="1">
    <location>
        <begin position="1"/>
        <end position="26"/>
    </location>
</feature>
<protein>
    <submittedName>
        <fullName evidence="2">Alkanesulfonate monooxygenase SsuD/methylene tetrahydromethanopterin reductase-like flavin-dependent oxidoreductase (Luciferase family)</fullName>
    </submittedName>
</protein>
<evidence type="ECO:0000256" key="1">
    <source>
        <dbReference type="SAM" id="MobiDB-lite"/>
    </source>
</evidence>
<name>A0A7X5URT0_9PSEU</name>
<gene>
    <name evidence="2" type="ORF">FHU38_003368</name>
</gene>
<reference evidence="2 3" key="1">
    <citation type="submission" date="2020-03" db="EMBL/GenBank/DDBJ databases">
        <title>Sequencing the genomes of 1000 actinobacteria strains.</title>
        <authorList>
            <person name="Klenk H.-P."/>
        </authorList>
    </citation>
    <scope>NUCLEOTIDE SEQUENCE [LARGE SCALE GENOMIC DNA]</scope>
    <source>
        <strain evidence="2 3">DSM 45685</strain>
    </source>
</reference>
<dbReference type="Proteomes" id="UP000545493">
    <property type="component" value="Unassembled WGS sequence"/>
</dbReference>
<dbReference type="GO" id="GO:0004497">
    <property type="term" value="F:monooxygenase activity"/>
    <property type="evidence" value="ECO:0007669"/>
    <property type="project" value="UniProtKB-KW"/>
</dbReference>
<keyword evidence="2" id="KW-0503">Monooxygenase</keyword>
<dbReference type="Gene3D" id="3.20.20.30">
    <property type="entry name" value="Luciferase-like domain"/>
    <property type="match status" value="1"/>
</dbReference>
<organism evidence="2 3">
    <name type="scientific">Saccharomonospora amisosensis</name>
    <dbReference type="NCBI Taxonomy" id="1128677"/>
    <lineage>
        <taxon>Bacteria</taxon>
        <taxon>Bacillati</taxon>
        <taxon>Actinomycetota</taxon>
        <taxon>Actinomycetes</taxon>
        <taxon>Pseudonocardiales</taxon>
        <taxon>Pseudonocardiaceae</taxon>
        <taxon>Saccharomonospora</taxon>
    </lineage>
</organism>
<dbReference type="InterPro" id="IPR036661">
    <property type="entry name" value="Luciferase-like_sf"/>
</dbReference>
<dbReference type="EMBL" id="JAAOYM010000001">
    <property type="protein sequence ID" value="NIJ13024.1"/>
    <property type="molecule type" value="Genomic_DNA"/>
</dbReference>
<comment type="caution">
    <text evidence="2">The sequence shown here is derived from an EMBL/GenBank/DDBJ whole genome shotgun (WGS) entry which is preliminary data.</text>
</comment>
<accession>A0A7X5URT0</accession>
<proteinExistence type="predicted"/>
<evidence type="ECO:0000313" key="2">
    <source>
        <dbReference type="EMBL" id="NIJ13024.1"/>
    </source>
</evidence>
<evidence type="ECO:0000313" key="3">
    <source>
        <dbReference type="Proteomes" id="UP000545493"/>
    </source>
</evidence>
<keyword evidence="2" id="KW-0560">Oxidoreductase</keyword>
<dbReference type="SUPFAM" id="SSF51679">
    <property type="entry name" value="Bacterial luciferase-like"/>
    <property type="match status" value="1"/>
</dbReference>
<dbReference type="AlphaFoldDB" id="A0A7X5URT0"/>
<keyword evidence="3" id="KW-1185">Reference proteome</keyword>
<dbReference type="RefSeq" id="WP_167172512.1">
    <property type="nucleotide sequence ID" value="NZ_JAAOYM010000001.1"/>
</dbReference>
<sequence length="157" mass="17385">MYGSPTGSDHSFHGLPGKCGKDRAGAPHPLPANLLLPQWIATHWPKYEEGGRSVGGTADRADWRVARTVFVADDEETARSYGKGHKDSPYRYYYGKMLHKMRILGRLNPFKEDQDMPDEDVTLERVLDALVIAGTAEQVADQISKLNDEVGGFGELV</sequence>
<dbReference type="GO" id="GO:0016705">
    <property type="term" value="F:oxidoreductase activity, acting on paired donors, with incorporation or reduction of molecular oxygen"/>
    <property type="evidence" value="ECO:0007669"/>
    <property type="project" value="InterPro"/>
</dbReference>